<comment type="caution">
    <text evidence="2">The sequence shown here is derived from an EMBL/GenBank/DDBJ whole genome shotgun (WGS) entry which is preliminary data.</text>
</comment>
<dbReference type="EMBL" id="JARPOI010000007">
    <property type="protein sequence ID" value="KAJ9176736.1"/>
    <property type="molecule type" value="Genomic_DNA"/>
</dbReference>
<feature type="region of interest" description="Disordered" evidence="1">
    <location>
        <begin position="79"/>
        <end position="107"/>
    </location>
</feature>
<evidence type="ECO:0000256" key="1">
    <source>
        <dbReference type="SAM" id="MobiDB-lite"/>
    </source>
</evidence>
<name>A0ABQ9MCN7_HEVBR</name>
<accession>A0ABQ9MCN7</accession>
<gene>
    <name evidence="2" type="ORF">P3X46_012018</name>
</gene>
<proteinExistence type="predicted"/>
<dbReference type="PANTHER" id="PTHR46371">
    <property type="entry name" value="OS04G0464100 PROTEIN"/>
    <property type="match status" value="1"/>
</dbReference>
<evidence type="ECO:0000313" key="2">
    <source>
        <dbReference type="EMBL" id="KAJ9176736.1"/>
    </source>
</evidence>
<evidence type="ECO:0000313" key="3">
    <source>
        <dbReference type="Proteomes" id="UP001174677"/>
    </source>
</evidence>
<dbReference type="Gene3D" id="3.30.70.100">
    <property type="match status" value="1"/>
</dbReference>
<protein>
    <recommendedName>
        <fullName evidence="4">HMA domain-containing protein</fullName>
    </recommendedName>
</protein>
<reference evidence="2" key="1">
    <citation type="journal article" date="2023" name="Plant Biotechnol. J.">
        <title>Chromosome-level wild Hevea brasiliensis genome provides new tools for genomic-assisted breeding and valuable loci to elevate rubber yield.</title>
        <authorList>
            <person name="Cheng H."/>
            <person name="Song X."/>
            <person name="Hu Y."/>
            <person name="Wu T."/>
            <person name="Yang Q."/>
            <person name="An Z."/>
            <person name="Feng S."/>
            <person name="Deng Z."/>
            <person name="Wu W."/>
            <person name="Zeng X."/>
            <person name="Tu M."/>
            <person name="Wang X."/>
            <person name="Huang H."/>
        </authorList>
    </citation>
    <scope>NUCLEOTIDE SEQUENCE</scope>
    <source>
        <strain evidence="2">MT/VB/25A 57/8</strain>
    </source>
</reference>
<organism evidence="2 3">
    <name type="scientific">Hevea brasiliensis</name>
    <name type="common">Para rubber tree</name>
    <name type="synonym">Siphonia brasiliensis</name>
    <dbReference type="NCBI Taxonomy" id="3981"/>
    <lineage>
        <taxon>Eukaryota</taxon>
        <taxon>Viridiplantae</taxon>
        <taxon>Streptophyta</taxon>
        <taxon>Embryophyta</taxon>
        <taxon>Tracheophyta</taxon>
        <taxon>Spermatophyta</taxon>
        <taxon>Magnoliopsida</taxon>
        <taxon>eudicotyledons</taxon>
        <taxon>Gunneridae</taxon>
        <taxon>Pentapetalae</taxon>
        <taxon>rosids</taxon>
        <taxon>fabids</taxon>
        <taxon>Malpighiales</taxon>
        <taxon>Euphorbiaceae</taxon>
        <taxon>Crotonoideae</taxon>
        <taxon>Micrandreae</taxon>
        <taxon>Hevea</taxon>
    </lineage>
</organism>
<evidence type="ECO:0008006" key="4">
    <source>
        <dbReference type="Google" id="ProtNLM"/>
    </source>
</evidence>
<dbReference type="InterPro" id="IPR044296">
    <property type="entry name" value="HIPP46"/>
</dbReference>
<keyword evidence="3" id="KW-1185">Reference proteome</keyword>
<sequence>MEQKIVIKICMPDHKSRSKAMQTAVSFSGVASVAISKDDHREVKGIGVDPADLINCLRKRFATKTSCLEKRKGFATLLSVEEIKKPPPKPPLKPPEPTDKDKPKPPGPVCGQCGCCMPCPCGPCRRPMSVCVEEYPKYCSKDCDTCSIM</sequence>
<dbReference type="Proteomes" id="UP001174677">
    <property type="component" value="Chromosome 7"/>
</dbReference>